<protein>
    <submittedName>
        <fullName evidence="1">DUF4912 domain-containing protein</fullName>
    </submittedName>
</protein>
<dbReference type="Pfam" id="PF16258">
    <property type="entry name" value="DUF4912"/>
    <property type="match status" value="1"/>
</dbReference>
<dbReference type="RefSeq" id="WP_122917029.1">
    <property type="nucleotide sequence ID" value="NZ_RHHQ01000006.1"/>
</dbReference>
<evidence type="ECO:0000313" key="1">
    <source>
        <dbReference type="EMBL" id="RNB91177.1"/>
    </source>
</evidence>
<gene>
    <name evidence="1" type="ORF">EDM56_06225</name>
</gene>
<name>A0A3M8DW11_9BACL</name>
<sequence>MMTDRNPKWDTVPLDEQPHIQAMLVYQRAAATLYVRWKMSQTRMRMVASYLEADERCIKQGLRLYDATDSLDRQTIRDFMINESSAGANAKEISEIVENRIYIVDYGFFHQDKFYPILRSEPIAVNAM</sequence>
<comment type="caution">
    <text evidence="1">The sequence shown here is derived from an EMBL/GenBank/DDBJ whole genome shotgun (WGS) entry which is preliminary data.</text>
</comment>
<dbReference type="EMBL" id="RHHQ01000006">
    <property type="protein sequence ID" value="RNB91177.1"/>
    <property type="molecule type" value="Genomic_DNA"/>
</dbReference>
<dbReference type="AlphaFoldDB" id="A0A3M8DW11"/>
<accession>A0A3M8DW11</accession>
<proteinExistence type="predicted"/>
<dbReference type="OrthoDB" id="9812700at2"/>
<reference evidence="1 2" key="1">
    <citation type="submission" date="2018-10" db="EMBL/GenBank/DDBJ databases">
        <title>Phylogenomics of Brevibacillus.</title>
        <authorList>
            <person name="Dunlap C."/>
        </authorList>
    </citation>
    <scope>NUCLEOTIDE SEQUENCE [LARGE SCALE GENOMIC DNA]</scope>
    <source>
        <strain evidence="1 2">JCM 15716</strain>
    </source>
</reference>
<keyword evidence="2" id="KW-1185">Reference proteome</keyword>
<dbReference type="Proteomes" id="UP000271031">
    <property type="component" value="Unassembled WGS sequence"/>
</dbReference>
<evidence type="ECO:0000313" key="2">
    <source>
        <dbReference type="Proteomes" id="UP000271031"/>
    </source>
</evidence>
<dbReference type="InterPro" id="IPR032585">
    <property type="entry name" value="DUF4912"/>
</dbReference>
<organism evidence="1 2">
    <name type="scientific">Brevibacillus fluminis</name>
    <dbReference type="NCBI Taxonomy" id="511487"/>
    <lineage>
        <taxon>Bacteria</taxon>
        <taxon>Bacillati</taxon>
        <taxon>Bacillota</taxon>
        <taxon>Bacilli</taxon>
        <taxon>Bacillales</taxon>
        <taxon>Paenibacillaceae</taxon>
        <taxon>Brevibacillus</taxon>
    </lineage>
</organism>